<keyword evidence="5" id="KW-0539">Nucleus</keyword>
<sequence length="667" mass="73100">MRPGTANEGWQQLQLPSRRQCPKLFYAFTAQKDSFTLLLTDLISLWSVSLDRDDIITEAARQHASIDPSASTDQFGVLLSRIRESLKEGKNALVREDGRGTDILLLRTTVELPRPLRPLEWTFRLEPQNASELAEHILRPSLHEISISHDKIESLHQIIKDKDHVISRLLDRIGNSAVDLGLIFPGITGFTPHKYGHVSVADAKKYVPGMAAFEETSWSERFFKDEGYEGADRTGLANLVRGCEKCFAHTKSQHESWVKSLSSSGTLDNNGDNGTQLRAAARKASQQQQDPGDDSTDSNDDFERQPTPPLLKSKSPETRKTAQAEAEDNTEEEVPPSRRTKPSKIGSLARRKVIKAFGGSKSGPKSSSSAGQSSSPLRRQSDASTATSTATASDDRSDSDSQPPPKHQDTTTRSSQKFRLGTLRNKKFPTPSHATPSPSRSISPVARAREQSEQIQSRPQSRGTESEAHLGLDGPHTLSSPRHRLGRLAQKPATAKPSNEQSASVSPEPQDESYQRSPTVASASVSTPKRRLGRLGGRKRRETGSSTGPSPESSEKKSRTKARVDVEMKDTPADDEAIDSDATGSPSPSPSPSTSKRHAKFAHHPESNAGPRSAAAAEPEPAQQGEKAEEKEQKPKEETEDQKADRRRMELKRALASNAGGKKKRRF</sequence>
<dbReference type="InterPro" id="IPR052287">
    <property type="entry name" value="NHEJ_factor"/>
</dbReference>
<evidence type="ECO:0000256" key="1">
    <source>
        <dbReference type="ARBA" id="ARBA00004123"/>
    </source>
</evidence>
<feature type="domain" description="XLF-like coiled-coil region" evidence="10">
    <location>
        <begin position="130"/>
        <end position="181"/>
    </location>
</feature>
<dbReference type="InterPro" id="IPR038051">
    <property type="entry name" value="XRCC4-like_N_sf"/>
</dbReference>
<feature type="compositionally biased region" description="Low complexity" evidence="8">
    <location>
        <begin position="279"/>
        <end position="290"/>
    </location>
</feature>
<dbReference type="GO" id="GO:0032807">
    <property type="term" value="C:DNA ligase IV complex"/>
    <property type="evidence" value="ECO:0007669"/>
    <property type="project" value="TreeGrafter"/>
</dbReference>
<dbReference type="VEuPathDB" id="FungiDB:Z518_02859"/>
<evidence type="ECO:0000256" key="2">
    <source>
        <dbReference type="ARBA" id="ARBA00022763"/>
    </source>
</evidence>
<keyword evidence="3" id="KW-0238">DNA-binding</keyword>
<feature type="compositionally biased region" description="Polar residues" evidence="8">
    <location>
        <begin position="453"/>
        <end position="463"/>
    </location>
</feature>
<dbReference type="GeneID" id="25290930"/>
<evidence type="ECO:0000256" key="7">
    <source>
        <dbReference type="ARBA" id="ARBA00044529"/>
    </source>
</evidence>
<dbReference type="Pfam" id="PF21928">
    <property type="entry name" value="XLF_CC"/>
    <property type="match status" value="1"/>
</dbReference>
<feature type="region of interest" description="Disordered" evidence="8">
    <location>
        <begin position="279"/>
        <end position="667"/>
    </location>
</feature>
<dbReference type="EMBL" id="KN847476">
    <property type="protein sequence ID" value="KIX08203.1"/>
    <property type="molecule type" value="Genomic_DNA"/>
</dbReference>
<evidence type="ECO:0000259" key="10">
    <source>
        <dbReference type="Pfam" id="PF21928"/>
    </source>
</evidence>
<dbReference type="CDD" id="cd22285">
    <property type="entry name" value="HD_XLF_N"/>
    <property type="match status" value="1"/>
</dbReference>
<feature type="compositionally biased region" description="Low complexity" evidence="8">
    <location>
        <begin position="614"/>
        <end position="625"/>
    </location>
</feature>
<reference evidence="11 12" key="1">
    <citation type="submission" date="2015-01" db="EMBL/GenBank/DDBJ databases">
        <title>The Genome Sequence of Rhinocladiella mackenzie CBS 650.93.</title>
        <authorList>
            <consortium name="The Broad Institute Genomics Platform"/>
            <person name="Cuomo C."/>
            <person name="de Hoog S."/>
            <person name="Gorbushina A."/>
            <person name="Stielow B."/>
            <person name="Teixiera M."/>
            <person name="Abouelleil A."/>
            <person name="Chapman S.B."/>
            <person name="Priest M."/>
            <person name="Young S.K."/>
            <person name="Wortman J."/>
            <person name="Nusbaum C."/>
            <person name="Birren B."/>
        </authorList>
    </citation>
    <scope>NUCLEOTIDE SEQUENCE [LARGE SCALE GENOMIC DNA]</scope>
    <source>
        <strain evidence="11 12">CBS 650.93</strain>
    </source>
</reference>
<dbReference type="OrthoDB" id="2155935at2759"/>
<evidence type="ECO:0000256" key="6">
    <source>
        <dbReference type="ARBA" id="ARBA00025747"/>
    </source>
</evidence>
<comment type="similarity">
    <text evidence="6">Belongs to the XRCC4-XLF family. XLF subfamily.</text>
</comment>
<accession>A0A0D2HCL8</accession>
<keyword evidence="2" id="KW-0227">DNA damage</keyword>
<dbReference type="InterPro" id="IPR053829">
    <property type="entry name" value="XLF-like_CC"/>
</dbReference>
<dbReference type="Proteomes" id="UP000053617">
    <property type="component" value="Unassembled WGS sequence"/>
</dbReference>
<feature type="compositionally biased region" description="Acidic residues" evidence="8">
    <location>
        <begin position="291"/>
        <end position="300"/>
    </location>
</feature>
<protein>
    <recommendedName>
        <fullName evidence="7">Non-homologous end-joining factor 1</fullName>
    </recommendedName>
</protein>
<proteinExistence type="inferred from homology"/>
<dbReference type="AlphaFoldDB" id="A0A0D2HCL8"/>
<feature type="compositionally biased region" description="Basic and acidic residues" evidence="8">
    <location>
        <begin position="626"/>
        <end position="653"/>
    </location>
</feature>
<evidence type="ECO:0000313" key="12">
    <source>
        <dbReference type="Proteomes" id="UP000053617"/>
    </source>
</evidence>
<dbReference type="PANTHER" id="PTHR32235:SF1">
    <property type="entry name" value="NON-HOMOLOGOUS END-JOINING FACTOR 1"/>
    <property type="match status" value="1"/>
</dbReference>
<organism evidence="11 12">
    <name type="scientific">Rhinocladiella mackenziei CBS 650.93</name>
    <dbReference type="NCBI Taxonomy" id="1442369"/>
    <lineage>
        <taxon>Eukaryota</taxon>
        <taxon>Fungi</taxon>
        <taxon>Dikarya</taxon>
        <taxon>Ascomycota</taxon>
        <taxon>Pezizomycotina</taxon>
        <taxon>Eurotiomycetes</taxon>
        <taxon>Chaetothyriomycetidae</taxon>
        <taxon>Chaetothyriales</taxon>
        <taxon>Herpotrichiellaceae</taxon>
        <taxon>Rhinocladiella</taxon>
    </lineage>
</organism>
<dbReference type="STRING" id="1442369.A0A0D2HCL8"/>
<dbReference type="PANTHER" id="PTHR32235">
    <property type="entry name" value="NON-HOMOLOGOUS END-JOINING FACTOR 1"/>
    <property type="match status" value="1"/>
</dbReference>
<dbReference type="InterPro" id="IPR015381">
    <property type="entry name" value="XLF-like_N"/>
</dbReference>
<gene>
    <name evidence="11" type="ORF">Z518_02859</name>
</gene>
<evidence type="ECO:0000256" key="5">
    <source>
        <dbReference type="ARBA" id="ARBA00023242"/>
    </source>
</evidence>
<dbReference type="GO" id="GO:0045027">
    <property type="term" value="F:DNA end binding"/>
    <property type="evidence" value="ECO:0007669"/>
    <property type="project" value="TreeGrafter"/>
</dbReference>
<evidence type="ECO:0000256" key="3">
    <source>
        <dbReference type="ARBA" id="ARBA00023125"/>
    </source>
</evidence>
<feature type="compositionally biased region" description="Low complexity" evidence="8">
    <location>
        <begin position="358"/>
        <end position="392"/>
    </location>
</feature>
<feature type="compositionally biased region" description="Polar residues" evidence="8">
    <location>
        <begin position="496"/>
        <end position="507"/>
    </location>
</feature>
<name>A0A0D2HCL8_9EURO</name>
<keyword evidence="12" id="KW-1185">Reference proteome</keyword>
<evidence type="ECO:0000259" key="9">
    <source>
        <dbReference type="Pfam" id="PF09302"/>
    </source>
</evidence>
<dbReference type="Gene3D" id="2.170.210.10">
    <property type="entry name" value="DNA double-strand break repair and VJ recombination XRCC4, N-terminal"/>
    <property type="match status" value="1"/>
</dbReference>
<dbReference type="GO" id="GO:0006303">
    <property type="term" value="P:double-strand break repair via nonhomologous end joining"/>
    <property type="evidence" value="ECO:0007669"/>
    <property type="project" value="UniProtKB-ARBA"/>
</dbReference>
<comment type="subcellular location">
    <subcellularLocation>
        <location evidence="1">Nucleus</location>
    </subcellularLocation>
</comment>
<feature type="compositionally biased region" description="Polar residues" evidence="8">
    <location>
        <begin position="432"/>
        <end position="442"/>
    </location>
</feature>
<keyword evidence="4" id="KW-0234">DNA repair</keyword>
<feature type="compositionally biased region" description="Basic and acidic residues" evidence="8">
    <location>
        <begin position="553"/>
        <end position="572"/>
    </location>
</feature>
<feature type="compositionally biased region" description="Acidic residues" evidence="8">
    <location>
        <begin position="325"/>
        <end position="334"/>
    </location>
</feature>
<dbReference type="Pfam" id="PF09302">
    <property type="entry name" value="XLF"/>
    <property type="match status" value="1"/>
</dbReference>
<dbReference type="RefSeq" id="XP_013275339.1">
    <property type="nucleotide sequence ID" value="XM_013419885.1"/>
</dbReference>
<evidence type="ECO:0000256" key="4">
    <source>
        <dbReference type="ARBA" id="ARBA00023204"/>
    </source>
</evidence>
<feature type="domain" description="XLF-like N-terminal" evidence="9">
    <location>
        <begin position="10"/>
        <end position="126"/>
    </location>
</feature>
<dbReference type="HOGENOM" id="CLU_423910_0_0_1"/>
<evidence type="ECO:0000313" key="11">
    <source>
        <dbReference type="EMBL" id="KIX08203.1"/>
    </source>
</evidence>
<feature type="compositionally biased region" description="Basic residues" evidence="8">
    <location>
        <begin position="528"/>
        <end position="541"/>
    </location>
</feature>
<feature type="compositionally biased region" description="Polar residues" evidence="8">
    <location>
        <begin position="515"/>
        <end position="527"/>
    </location>
</feature>
<evidence type="ECO:0000256" key="8">
    <source>
        <dbReference type="SAM" id="MobiDB-lite"/>
    </source>
</evidence>